<gene>
    <name evidence="2" type="ORF">HIM_09929</name>
</gene>
<evidence type="ECO:0000313" key="2">
    <source>
        <dbReference type="EMBL" id="KJZ70656.1"/>
    </source>
</evidence>
<dbReference type="Proteomes" id="UP000054481">
    <property type="component" value="Unassembled WGS sequence"/>
</dbReference>
<evidence type="ECO:0000313" key="3">
    <source>
        <dbReference type="Proteomes" id="UP000054481"/>
    </source>
</evidence>
<reference evidence="2 3" key="1">
    <citation type="journal article" date="2014" name="Genome Biol. Evol.">
        <title>Comparative genomics and transcriptomics analyses reveal divergent lifestyle features of nematode endoparasitic fungus Hirsutella minnesotensis.</title>
        <authorList>
            <person name="Lai Y."/>
            <person name="Liu K."/>
            <person name="Zhang X."/>
            <person name="Zhang X."/>
            <person name="Li K."/>
            <person name="Wang N."/>
            <person name="Shu C."/>
            <person name="Wu Y."/>
            <person name="Wang C."/>
            <person name="Bushley K.E."/>
            <person name="Xiang M."/>
            <person name="Liu X."/>
        </authorList>
    </citation>
    <scope>NUCLEOTIDE SEQUENCE [LARGE SCALE GENOMIC DNA]</scope>
    <source>
        <strain evidence="2 3">3608</strain>
    </source>
</reference>
<evidence type="ECO:0000256" key="1">
    <source>
        <dbReference type="SAM" id="MobiDB-lite"/>
    </source>
</evidence>
<feature type="region of interest" description="Disordered" evidence="1">
    <location>
        <begin position="562"/>
        <end position="630"/>
    </location>
</feature>
<protein>
    <submittedName>
        <fullName evidence="2">Uncharacterized protein</fullName>
    </submittedName>
</protein>
<feature type="compositionally biased region" description="Polar residues" evidence="1">
    <location>
        <begin position="494"/>
        <end position="509"/>
    </location>
</feature>
<name>A0A0F7ZGC6_9HYPO</name>
<organism evidence="2 3">
    <name type="scientific">Hirsutella minnesotensis 3608</name>
    <dbReference type="NCBI Taxonomy" id="1043627"/>
    <lineage>
        <taxon>Eukaryota</taxon>
        <taxon>Fungi</taxon>
        <taxon>Dikarya</taxon>
        <taxon>Ascomycota</taxon>
        <taxon>Pezizomycotina</taxon>
        <taxon>Sordariomycetes</taxon>
        <taxon>Hypocreomycetidae</taxon>
        <taxon>Hypocreales</taxon>
        <taxon>Ophiocordycipitaceae</taxon>
        <taxon>Hirsutella</taxon>
    </lineage>
</organism>
<dbReference type="OrthoDB" id="4919781at2759"/>
<dbReference type="AlphaFoldDB" id="A0A0F7ZGC6"/>
<feature type="compositionally biased region" description="Polar residues" evidence="1">
    <location>
        <begin position="610"/>
        <end position="630"/>
    </location>
</feature>
<proteinExistence type="predicted"/>
<feature type="region of interest" description="Disordered" evidence="1">
    <location>
        <begin position="452"/>
        <end position="549"/>
    </location>
</feature>
<keyword evidence="3" id="KW-1185">Reference proteome</keyword>
<dbReference type="EMBL" id="KQ030613">
    <property type="protein sequence ID" value="KJZ70656.1"/>
    <property type="molecule type" value="Genomic_DNA"/>
</dbReference>
<sequence>MDPSEPTAAMLSVDDIHEMSDAELADFMKKNRRPDGGYELPVDDWDKLSAEQRKQLADRLKCQQRALAQSPTGCSRPLDLNALDARLRDVFGGHNTLSQARPPTVERQRHSTPPVDLMAIARDSETDAYRTLVTEGGRPFYPIDHLDQVLEGSDAHHEMPQCWQHRCVPSPSNIFLRQMERWQDFRKWQNDNRCLPDDDGGFPGYVEMMKRVWTKDQNTKGVAEIEADPSCLESGWNIRQYLRERQRSFCRERGCDGFPDYAKAVTRRLQRHNFTRPLHLAEDPKQQDKLTTWVEYLNFEYWWFDYYTETAERLKPHHDKAWQELKDVLKPHETQEYLRTIASSMRHQAEEDQAWAVMKRAKSHAAHVFKSTQLEPNRQCIPKQKRLSMLKAATTRLNAAKDVLNSTKRRCDRITDFILSTYDYEDAKKHAALHSVLLSWILQQVPKIEAEMKQSEASKASPGRTKKRRKSYTTDDNAGRRCSKRQKLEHSRLNLLQSTAVPEEASSTRAQHHVGIAQCDIQSSRRQVSPARRAARSIKPPVTLRGPRRSARIAARQNDFGTALASQSCRSGLGHPRSPAKPRTAPKSRAGTRAPAANKGLMGSARRDTSNPSGVSKESTSAETAWLTSR</sequence>
<accession>A0A0F7ZGC6</accession>